<dbReference type="Proteomes" id="UP000462621">
    <property type="component" value="Unassembled WGS sequence"/>
</dbReference>
<protein>
    <submittedName>
        <fullName evidence="2">TIGR03016 family PEP-CTERM system-associated outer membrane protein</fullName>
    </submittedName>
</protein>
<dbReference type="InterPro" id="IPR017467">
    <property type="entry name" value="CHP03016_PEP-CTERM"/>
</dbReference>
<name>A0A7X4LQQ6_9VIBR</name>
<organism evidence="2 3">
    <name type="scientific">Vibrio eleionomae</name>
    <dbReference type="NCBI Taxonomy" id="2653505"/>
    <lineage>
        <taxon>Bacteria</taxon>
        <taxon>Pseudomonadati</taxon>
        <taxon>Pseudomonadota</taxon>
        <taxon>Gammaproteobacteria</taxon>
        <taxon>Vibrionales</taxon>
        <taxon>Vibrionaceae</taxon>
        <taxon>Vibrio</taxon>
    </lineage>
</organism>
<dbReference type="EMBL" id="WEKT01000085">
    <property type="protein sequence ID" value="MZI96001.1"/>
    <property type="molecule type" value="Genomic_DNA"/>
</dbReference>
<feature type="region of interest" description="Disordered" evidence="1">
    <location>
        <begin position="248"/>
        <end position="268"/>
    </location>
</feature>
<dbReference type="Pfam" id="PF10082">
    <property type="entry name" value="BBP2_2"/>
    <property type="match status" value="1"/>
</dbReference>
<dbReference type="InterPro" id="IPR018759">
    <property type="entry name" value="BBP2_2"/>
</dbReference>
<proteinExistence type="predicted"/>
<dbReference type="NCBIfam" id="TIGR03016">
    <property type="entry name" value="pepcterm_hypo_1"/>
    <property type="match status" value="1"/>
</dbReference>
<evidence type="ECO:0000313" key="3">
    <source>
        <dbReference type="Proteomes" id="UP000462621"/>
    </source>
</evidence>
<keyword evidence="3" id="KW-1185">Reference proteome</keyword>
<reference evidence="2 3" key="1">
    <citation type="submission" date="2019-10" db="EMBL/GenBank/DDBJ databases">
        <title>Vibrio sp. nov. isolated from a shrimp pond.</title>
        <authorList>
            <person name="Gomez-Gil B."/>
            <person name="Enciso-Ibarra J."/>
            <person name="Enciso-Ibarra K."/>
            <person name="Bolan-Mejia C."/>
        </authorList>
    </citation>
    <scope>NUCLEOTIDE SEQUENCE [LARGE SCALE GENOMIC DNA]</scope>
    <source>
        <strain evidence="2 3">CAIM 722</strain>
    </source>
</reference>
<gene>
    <name evidence="2" type="ORF">F9817_22705</name>
</gene>
<sequence length="523" mass="58954">MMLNKLFRYSIVRLIQGSSLIKQCIKQGMGMDMAMDMATARRIAKNSIYSLGFLLFIIKNSVAADVIVTPSIETKLEYTDNVKSVATNEQSSAITYLIGGLAIDAKGNDGNLSLDYQLQQLLYSYDSSENELFNKLKFEANKGLFATTNLRGNLSAAISNLSRNIESNADDDVSNGNTIETRTAGGGLSYQSNPAGLFDFYGSVDATITNNQDGIGDNHSFTSKVDFEQGKDAKNVFWSSIDRYELTQGTSTDNDTKSTESENEIGWRTESGLSPLIHSYYEDYEGQSSSDSEDSASIGPGVRYYVEHGSYIEVGYDFTLKSDDSNSWRAKAHWTPSPRTALDLDYKQRFYGDAYSLSFTHTQRRLTNTISYTESVSNYNRSLYIEGNKIDQLSLTKTLSWESQLVFKRSTANLKITSDKKQSMSNVSSDTDVETYGVELSLDHNLTRHTILSPGFLWKYYKFYNEDAISQEDYYRKWDLELSHKLTRELSLTFDVSHEDRSSTLNSAAYKENRVSINVRKEF</sequence>
<evidence type="ECO:0000313" key="2">
    <source>
        <dbReference type="EMBL" id="MZI96001.1"/>
    </source>
</evidence>
<comment type="caution">
    <text evidence="2">The sequence shown here is derived from an EMBL/GenBank/DDBJ whole genome shotgun (WGS) entry which is preliminary data.</text>
</comment>
<evidence type="ECO:0000256" key="1">
    <source>
        <dbReference type="SAM" id="MobiDB-lite"/>
    </source>
</evidence>
<dbReference type="AlphaFoldDB" id="A0A7X4LQQ6"/>
<accession>A0A7X4LQQ6</accession>